<dbReference type="AlphaFoldDB" id="A0AB39MSK8"/>
<organism evidence="3">
    <name type="scientific">Streptomyces sp. R08</name>
    <dbReference type="NCBI Taxonomy" id="3238624"/>
    <lineage>
        <taxon>Bacteria</taxon>
        <taxon>Bacillati</taxon>
        <taxon>Actinomycetota</taxon>
        <taxon>Actinomycetes</taxon>
        <taxon>Kitasatosporales</taxon>
        <taxon>Streptomycetaceae</taxon>
        <taxon>Streptomyces</taxon>
    </lineage>
</organism>
<evidence type="ECO:0000256" key="1">
    <source>
        <dbReference type="SAM" id="MobiDB-lite"/>
    </source>
</evidence>
<accession>A0AB39MSK8</accession>
<name>A0AB39MSK8_9ACTN</name>
<dbReference type="EMBL" id="CP163431">
    <property type="protein sequence ID" value="XDQ08142.1"/>
    <property type="molecule type" value="Genomic_DNA"/>
</dbReference>
<gene>
    <name evidence="3" type="ORF">AB5J58_46040</name>
</gene>
<dbReference type="InterPro" id="IPR013736">
    <property type="entry name" value="Xaa-Pro_dipept_C"/>
</dbReference>
<dbReference type="Gene3D" id="2.60.120.260">
    <property type="entry name" value="Galactose-binding domain-like"/>
    <property type="match status" value="1"/>
</dbReference>
<dbReference type="RefSeq" id="WP_369192775.1">
    <property type="nucleotide sequence ID" value="NZ_CP163431.1"/>
</dbReference>
<dbReference type="InterPro" id="IPR008979">
    <property type="entry name" value="Galactose-bd-like_sf"/>
</dbReference>
<feature type="region of interest" description="Disordered" evidence="1">
    <location>
        <begin position="1"/>
        <end position="26"/>
    </location>
</feature>
<proteinExistence type="predicted"/>
<dbReference type="Pfam" id="PF08530">
    <property type="entry name" value="PepX_C"/>
    <property type="match status" value="1"/>
</dbReference>
<dbReference type="GO" id="GO:0008239">
    <property type="term" value="F:dipeptidyl-peptidase activity"/>
    <property type="evidence" value="ECO:0007669"/>
    <property type="project" value="InterPro"/>
</dbReference>
<reference evidence="3" key="1">
    <citation type="submission" date="2024-07" db="EMBL/GenBank/DDBJ databases">
        <authorList>
            <person name="Yu S.T."/>
        </authorList>
    </citation>
    <scope>NUCLEOTIDE SEQUENCE</scope>
    <source>
        <strain evidence="3">R08</strain>
    </source>
</reference>
<sequence length="78" mass="8527">MAARIAPRSRRRTDAPLPPWHPHDRLDPLTPGAAVPLDIEIWPTSVVVPAGPRLAVTVQGRDFEFRARAPGRGRTAST</sequence>
<feature type="domain" description="Xaa-Pro dipeptidyl-peptidase C-terminal" evidence="2">
    <location>
        <begin position="18"/>
        <end position="75"/>
    </location>
</feature>
<evidence type="ECO:0000313" key="3">
    <source>
        <dbReference type="EMBL" id="XDQ08142.1"/>
    </source>
</evidence>
<protein>
    <submittedName>
        <fullName evidence="3">CocE/NonD family hydrolase C-terminal non-catalytic domain-containing protein</fullName>
    </submittedName>
</protein>
<evidence type="ECO:0000259" key="2">
    <source>
        <dbReference type="Pfam" id="PF08530"/>
    </source>
</evidence>
<dbReference type="SUPFAM" id="SSF49785">
    <property type="entry name" value="Galactose-binding domain-like"/>
    <property type="match status" value="1"/>
</dbReference>
<keyword evidence="3" id="KW-0378">Hydrolase</keyword>